<organism evidence="3">
    <name type="scientific">Amphimedon queenslandica</name>
    <name type="common">Sponge</name>
    <dbReference type="NCBI Taxonomy" id="400682"/>
    <lineage>
        <taxon>Eukaryota</taxon>
        <taxon>Metazoa</taxon>
        <taxon>Porifera</taxon>
        <taxon>Demospongiae</taxon>
        <taxon>Heteroscleromorpha</taxon>
        <taxon>Haplosclerida</taxon>
        <taxon>Niphatidae</taxon>
        <taxon>Amphimedon</taxon>
    </lineage>
</organism>
<dbReference type="PROSITE" id="PS50003">
    <property type="entry name" value="PH_DOMAIN"/>
    <property type="match status" value="1"/>
</dbReference>
<dbReference type="InterPro" id="IPR001849">
    <property type="entry name" value="PH_domain"/>
</dbReference>
<dbReference type="GO" id="GO:0007165">
    <property type="term" value="P:signal transduction"/>
    <property type="evidence" value="ECO:0007669"/>
    <property type="project" value="TreeGrafter"/>
</dbReference>
<protein>
    <recommendedName>
        <fullName evidence="2">PH domain-containing protein</fullName>
    </recommendedName>
</protein>
<dbReference type="OrthoDB" id="67516at2759"/>
<reference evidence="3" key="2">
    <citation type="submission" date="2017-05" db="UniProtKB">
        <authorList>
            <consortium name="EnsemblMetazoa"/>
        </authorList>
    </citation>
    <scope>IDENTIFICATION</scope>
</reference>
<keyword evidence="4" id="KW-1185">Reference proteome</keyword>
<feature type="region of interest" description="Disordered" evidence="1">
    <location>
        <begin position="197"/>
        <end position="218"/>
    </location>
</feature>
<dbReference type="STRING" id="400682.A0A1X7UEG8"/>
<feature type="compositionally biased region" description="Basic and acidic residues" evidence="1">
    <location>
        <begin position="630"/>
        <end position="640"/>
    </location>
</feature>
<evidence type="ECO:0000313" key="3">
    <source>
        <dbReference type="EnsemblMetazoa" id="Aqu2.1.25863_001"/>
    </source>
</evidence>
<dbReference type="FunFam" id="2.30.29.30:FF:000286">
    <property type="entry name" value="PH-protein kinase domain containing protein"/>
    <property type="match status" value="1"/>
</dbReference>
<feature type="compositionally biased region" description="Basic and acidic residues" evidence="1">
    <location>
        <begin position="445"/>
        <end position="458"/>
    </location>
</feature>
<dbReference type="PANTHER" id="PTHR45960:SF2">
    <property type="entry name" value="PROTEIN DAUGHTER OF SEVENLESS"/>
    <property type="match status" value="1"/>
</dbReference>
<evidence type="ECO:0000259" key="2">
    <source>
        <dbReference type="PROSITE" id="PS50003"/>
    </source>
</evidence>
<dbReference type="Pfam" id="PF00169">
    <property type="entry name" value="PH"/>
    <property type="match status" value="1"/>
</dbReference>
<dbReference type="InterPro" id="IPR011993">
    <property type="entry name" value="PH-like_dom_sf"/>
</dbReference>
<evidence type="ECO:0000256" key="1">
    <source>
        <dbReference type="SAM" id="MobiDB-lite"/>
    </source>
</evidence>
<dbReference type="SMART" id="SM00233">
    <property type="entry name" value="PH"/>
    <property type="match status" value="1"/>
</dbReference>
<feature type="region of interest" description="Disordered" evidence="1">
    <location>
        <begin position="113"/>
        <end position="154"/>
    </location>
</feature>
<dbReference type="EnsemblMetazoa" id="Aqu2.1.25863_001">
    <property type="protein sequence ID" value="Aqu2.1.25863_001"/>
    <property type="gene ID" value="Aqu2.1.25863"/>
</dbReference>
<dbReference type="GO" id="GO:0035591">
    <property type="term" value="F:signaling adaptor activity"/>
    <property type="evidence" value="ECO:0007669"/>
    <property type="project" value="TreeGrafter"/>
</dbReference>
<dbReference type="AlphaFoldDB" id="A0A1X7UEG8"/>
<dbReference type="PANTHER" id="PTHR45960">
    <property type="entry name" value="GRB2-ASSOCIATED-BINDING PROTEIN"/>
    <property type="match status" value="1"/>
</dbReference>
<dbReference type="InterPro" id="IPR046355">
    <property type="entry name" value="Gab1-4-like"/>
</dbReference>
<feature type="region of interest" description="Disordered" evidence="1">
    <location>
        <begin position="612"/>
        <end position="643"/>
    </location>
</feature>
<dbReference type="KEGG" id="aqu:105313571"/>
<reference evidence="4" key="1">
    <citation type="journal article" date="2010" name="Nature">
        <title>The Amphimedon queenslandica genome and the evolution of animal complexity.</title>
        <authorList>
            <person name="Srivastava M."/>
            <person name="Simakov O."/>
            <person name="Chapman J."/>
            <person name="Fahey B."/>
            <person name="Gauthier M.E."/>
            <person name="Mitros T."/>
            <person name="Richards G.S."/>
            <person name="Conaco C."/>
            <person name="Dacre M."/>
            <person name="Hellsten U."/>
            <person name="Larroux C."/>
            <person name="Putnam N.H."/>
            <person name="Stanke M."/>
            <person name="Adamska M."/>
            <person name="Darling A."/>
            <person name="Degnan S.M."/>
            <person name="Oakley T.H."/>
            <person name="Plachetzki D.C."/>
            <person name="Zhai Y."/>
            <person name="Adamski M."/>
            <person name="Calcino A."/>
            <person name="Cummins S.F."/>
            <person name="Goodstein D.M."/>
            <person name="Harris C."/>
            <person name="Jackson D.J."/>
            <person name="Leys S.P."/>
            <person name="Shu S."/>
            <person name="Woodcroft B.J."/>
            <person name="Vervoort M."/>
            <person name="Kosik K.S."/>
            <person name="Manning G."/>
            <person name="Degnan B.M."/>
            <person name="Rokhsar D.S."/>
        </authorList>
    </citation>
    <scope>NUCLEOTIDE SEQUENCE [LARGE SCALE GENOMIC DNA]</scope>
</reference>
<feature type="compositionally biased region" description="Polar residues" evidence="1">
    <location>
        <begin position="117"/>
        <end position="133"/>
    </location>
</feature>
<dbReference type="GO" id="GO:0005737">
    <property type="term" value="C:cytoplasm"/>
    <property type="evidence" value="ECO:0007669"/>
    <property type="project" value="TreeGrafter"/>
</dbReference>
<dbReference type="InParanoid" id="A0A1X7UEG8"/>
<feature type="compositionally biased region" description="Basic and acidic residues" evidence="1">
    <location>
        <begin position="495"/>
        <end position="507"/>
    </location>
</feature>
<dbReference type="eggNOG" id="KOG3751">
    <property type="taxonomic scope" value="Eukaryota"/>
</dbReference>
<gene>
    <name evidence="3" type="primary">105313571</name>
</gene>
<evidence type="ECO:0000313" key="4">
    <source>
        <dbReference type="Proteomes" id="UP000007879"/>
    </source>
</evidence>
<feature type="compositionally biased region" description="Low complexity" evidence="1">
    <location>
        <begin position="207"/>
        <end position="218"/>
    </location>
</feature>
<feature type="compositionally biased region" description="Gly residues" evidence="1">
    <location>
        <begin position="197"/>
        <end position="206"/>
    </location>
</feature>
<dbReference type="Gene3D" id="2.30.29.30">
    <property type="entry name" value="Pleckstrin-homology domain (PH domain)/Phosphotyrosine-binding domain (PTB)"/>
    <property type="match status" value="1"/>
</dbReference>
<sequence length="661" mass="73084">MGGGELIKKGWLVKSPPLETSGIKSWRKRWFCLRSSKVLEYYKNESSSDLKGVINLEDCVSVHSSLFHRKYKHVFDIQTKERTYYMVASSLDEMNAWVKTICQVCGFYATDNEKDSSPTTNNNKRYSVTLPSNSSIQAMPLPPPPPSSVSESEYPRPHRVISMEGMETRNTMENKSKVMIPSGVSLTQALVAKGFKTGGGGGGGGRTSRSSSIASSSSISRDSVSLDFCVPRPQDKPSYLECMGFQTYDSPKGTDSLCKIPDWYDLPHTWTDSSSVLSEGSAQYLPNGYLHMQSLSETSSPRHCSGNWATPPESNYDYPPPPRLARPNNIYDVPPPPRLANLSYDDTYDVPPPPRPLINDTYDVPPPPRPLINDTYDVPPPPRPLVNDTYDVPPPPRPLIDNTYDIPPPPRLANPPTHNDTYDYPPPPRPAFSNYDCLSPIEAVDCPRPDERKAESHRPPPPCPKEEEEEDKHHYVNLAIIAGVMDEGSPPVIDRNNKPAPKIDRSTKPKSNGASVSPPLVPSSDFTSRHYSSSSSSTVSDLSKDEPFSPTRDVPRLTHTSVRYCHVTFPKKPIPAPRTKAPGGSSPIPTTKYQYSDVDLLATANYVYKETTSSNGSYCSDSGISSNDPTNREDLGKNEIFDNFSGSFEEPVQQLTLDATS</sequence>
<feature type="domain" description="PH" evidence="2">
    <location>
        <begin position="5"/>
        <end position="106"/>
    </location>
</feature>
<dbReference type="EnsemblMetazoa" id="XM_011407106.2">
    <property type="protein sequence ID" value="XP_011405408.1"/>
    <property type="gene ID" value="LOC105313571"/>
</dbReference>
<feature type="region of interest" description="Disordered" evidence="1">
    <location>
        <begin position="296"/>
        <end position="592"/>
    </location>
</feature>
<feature type="compositionally biased region" description="Polar residues" evidence="1">
    <location>
        <begin position="612"/>
        <end position="629"/>
    </location>
</feature>
<name>A0A1X7UEG8_AMPQE</name>
<feature type="compositionally biased region" description="Low complexity" evidence="1">
    <location>
        <begin position="523"/>
        <end position="541"/>
    </location>
</feature>
<proteinExistence type="predicted"/>
<accession>A0A1X7UEG8</accession>
<dbReference type="SUPFAM" id="SSF50729">
    <property type="entry name" value="PH domain-like"/>
    <property type="match status" value="1"/>
</dbReference>
<dbReference type="Proteomes" id="UP000007879">
    <property type="component" value="Unassembled WGS sequence"/>
</dbReference>